<gene>
    <name evidence="2" type="ORF">DAETH_02290</name>
</gene>
<feature type="transmembrane region" description="Helical" evidence="1">
    <location>
        <begin position="357"/>
        <end position="380"/>
    </location>
</feature>
<keyword evidence="1" id="KW-0812">Transmembrane</keyword>
<keyword evidence="1" id="KW-0472">Membrane</keyword>
<evidence type="ECO:0008006" key="4">
    <source>
        <dbReference type="Google" id="ProtNLM"/>
    </source>
</evidence>
<proteinExistence type="predicted"/>
<dbReference type="Proteomes" id="UP001064971">
    <property type="component" value="Chromosome"/>
</dbReference>
<keyword evidence="3" id="KW-1185">Reference proteome</keyword>
<feature type="transmembrane region" description="Helical" evidence="1">
    <location>
        <begin position="292"/>
        <end position="313"/>
    </location>
</feature>
<feature type="transmembrane region" description="Helical" evidence="1">
    <location>
        <begin position="387"/>
        <end position="405"/>
    </location>
</feature>
<reference evidence="2" key="1">
    <citation type="submission" date="2022-07" db="EMBL/GenBank/DDBJ databases">
        <title>Complete Genome Sequence of the Radioresistant Bacterium Deinococcus aetherius ST0316, Isolated from the Air Dust collected in Lower Stratosphere above Japan.</title>
        <authorList>
            <person name="Satoh K."/>
            <person name="Hagiwara K."/>
            <person name="Katsumata K."/>
            <person name="Kubo A."/>
            <person name="Yokobori S."/>
            <person name="Yamagishi A."/>
            <person name="Oono Y."/>
            <person name="Narumi I."/>
        </authorList>
    </citation>
    <scope>NUCLEOTIDE SEQUENCE</scope>
    <source>
        <strain evidence="2">ST0316</strain>
    </source>
</reference>
<name>A0ABM8A991_9DEIO</name>
<evidence type="ECO:0000313" key="2">
    <source>
        <dbReference type="EMBL" id="BDP40260.1"/>
    </source>
</evidence>
<feature type="transmembrane region" description="Helical" evidence="1">
    <location>
        <begin position="45"/>
        <end position="60"/>
    </location>
</feature>
<sequence length="506" mass="53682">MSEASLSPALPRPRRAALPLVVAAGLALTAHELTAGDALRPGVNVTLWVVLLVGVLLRALRRQGQAPTREAGTLLGLGLAFAVTFTVGRVPSTFALLNGVALLLCLTLGAAYLRHPGARVAGAWALVGAAFTGGLRLVYGAFALLERFPWARVRPARGSGAGRWGVGLLLTVPVLLVFGGLLAGADAGFGTLMRRLFDWDLGGVGEPVLRLACWSALAGGLVYPALMALRPTVFPAGEPPGLPRLGLVEVGLPLASLGALFVVFFGTQLPYFLSGTALPGGLTFSDYVRRGFGELMTVAFLTLSLLLAAHAVTREEVRAGAAYRLLNLAVLAPLAPLLLSAANRWRLYTLAYGLSEIRVLGAAFLAWVVLALGWFALALWRGRLRHFAYPALLLGLGTLLVTTALNPGALIARVNVHRAVAGVTNDLRRTPQGADVWNLLNLGADALPVIVANLDTLTRECGPTEDCLNDRSTVVRRLQEEYGEPRDLRAWNASDARARRLVRGLR</sequence>
<feature type="transmembrane region" description="Helical" evidence="1">
    <location>
        <begin position="94"/>
        <end position="113"/>
    </location>
</feature>
<organism evidence="2 3">
    <name type="scientific">Deinococcus aetherius</name>
    <dbReference type="NCBI Taxonomy" id="200252"/>
    <lineage>
        <taxon>Bacteria</taxon>
        <taxon>Thermotogati</taxon>
        <taxon>Deinococcota</taxon>
        <taxon>Deinococci</taxon>
        <taxon>Deinococcales</taxon>
        <taxon>Deinococcaceae</taxon>
        <taxon>Deinococcus</taxon>
    </lineage>
</organism>
<dbReference type="Pfam" id="PF13687">
    <property type="entry name" value="DUF4153"/>
    <property type="match status" value="1"/>
</dbReference>
<keyword evidence="1" id="KW-1133">Transmembrane helix</keyword>
<evidence type="ECO:0000313" key="3">
    <source>
        <dbReference type="Proteomes" id="UP001064971"/>
    </source>
</evidence>
<dbReference type="InterPro" id="IPR025291">
    <property type="entry name" value="DUF4153"/>
</dbReference>
<dbReference type="EMBL" id="AP026560">
    <property type="protein sequence ID" value="BDP40260.1"/>
    <property type="molecule type" value="Genomic_DNA"/>
</dbReference>
<feature type="transmembrane region" description="Helical" evidence="1">
    <location>
        <begin position="120"/>
        <end position="144"/>
    </location>
</feature>
<accession>A0ABM8A991</accession>
<protein>
    <recommendedName>
        <fullName evidence="4">DUF4173 domain-containing protein</fullName>
    </recommendedName>
</protein>
<evidence type="ECO:0000256" key="1">
    <source>
        <dbReference type="SAM" id="Phobius"/>
    </source>
</evidence>
<feature type="transmembrane region" description="Helical" evidence="1">
    <location>
        <begin position="164"/>
        <end position="185"/>
    </location>
</feature>
<feature type="transmembrane region" description="Helical" evidence="1">
    <location>
        <begin position="250"/>
        <end position="272"/>
    </location>
</feature>
<feature type="transmembrane region" description="Helical" evidence="1">
    <location>
        <begin position="325"/>
        <end position="345"/>
    </location>
</feature>